<keyword evidence="6" id="KW-0106">Calcium</keyword>
<feature type="domain" description="Gla" evidence="14">
    <location>
        <begin position="36"/>
        <end position="82"/>
    </location>
</feature>
<dbReference type="PROSITE" id="PS01186">
    <property type="entry name" value="EGF_2"/>
    <property type="match status" value="2"/>
</dbReference>
<evidence type="ECO:0000256" key="8">
    <source>
        <dbReference type="ARBA" id="ARBA00023180"/>
    </source>
</evidence>
<dbReference type="SMART" id="SM00069">
    <property type="entry name" value="GLA"/>
    <property type="match status" value="1"/>
</dbReference>
<dbReference type="GeneTree" id="ENSGT00940000154035"/>
<feature type="domain" description="EGF-like" evidence="13">
    <location>
        <begin position="104"/>
        <end position="142"/>
    </location>
</feature>
<proteinExistence type="predicted"/>
<dbReference type="PRINTS" id="PR00001">
    <property type="entry name" value="GLABLOOD"/>
</dbReference>
<feature type="signal peptide" evidence="11">
    <location>
        <begin position="1"/>
        <end position="19"/>
    </location>
</feature>
<dbReference type="Gene3D" id="2.10.25.10">
    <property type="entry name" value="Laminin"/>
    <property type="match status" value="4"/>
</dbReference>
<dbReference type="SUPFAM" id="SSF49899">
    <property type="entry name" value="Concanavalin A-like lectins/glucanases"/>
    <property type="match status" value="2"/>
</dbReference>
<keyword evidence="3" id="KW-0964">Secreted</keyword>
<feature type="disulfide bond" evidence="10">
    <location>
        <begin position="619"/>
        <end position="646"/>
    </location>
</feature>
<keyword evidence="2" id="KW-0301">Gamma-carboxyglutamic acid</keyword>
<reference evidence="15" key="3">
    <citation type="submission" date="2025-09" db="UniProtKB">
        <authorList>
            <consortium name="Ensembl"/>
        </authorList>
    </citation>
    <scope>IDENTIFICATION</scope>
</reference>
<reference evidence="15" key="1">
    <citation type="submission" date="2021-06" db="EMBL/GenBank/DDBJ databases">
        <authorList>
            <consortium name="Wellcome Sanger Institute Data Sharing"/>
        </authorList>
    </citation>
    <scope>NUCLEOTIDE SEQUENCE [LARGE SCALE GENOMIC DNA]</scope>
</reference>
<dbReference type="CDD" id="cd00110">
    <property type="entry name" value="LamG"/>
    <property type="match status" value="2"/>
</dbReference>
<dbReference type="GO" id="GO:0005576">
    <property type="term" value="C:extracellular region"/>
    <property type="evidence" value="ECO:0007669"/>
    <property type="project" value="UniProtKB-SubCell"/>
</dbReference>
<evidence type="ECO:0000256" key="3">
    <source>
        <dbReference type="ARBA" id="ARBA00022525"/>
    </source>
</evidence>
<dbReference type="SUPFAM" id="SSF57630">
    <property type="entry name" value="GLA-domain"/>
    <property type="match status" value="1"/>
</dbReference>
<dbReference type="PANTHER" id="PTHR24040">
    <property type="entry name" value="LAMININ G-LIKE DOMAIN-CONTAINING PROTEIN"/>
    <property type="match status" value="1"/>
</dbReference>
<accession>A0A8C4RGF9</accession>
<dbReference type="InterPro" id="IPR000152">
    <property type="entry name" value="EGF-type_Asp/Asn_hydroxyl_site"/>
</dbReference>
<dbReference type="OrthoDB" id="4062651at2759"/>
<dbReference type="Pfam" id="PF14670">
    <property type="entry name" value="FXa_inhibition"/>
    <property type="match status" value="1"/>
</dbReference>
<evidence type="ECO:0000256" key="10">
    <source>
        <dbReference type="PROSITE-ProRule" id="PRU00122"/>
    </source>
</evidence>
<dbReference type="SMART" id="SM00181">
    <property type="entry name" value="EGF"/>
    <property type="match status" value="4"/>
</dbReference>
<dbReference type="Proteomes" id="UP000694620">
    <property type="component" value="Chromosome 4"/>
</dbReference>
<dbReference type="PROSITE" id="PS50026">
    <property type="entry name" value="EGF_3"/>
    <property type="match status" value="2"/>
</dbReference>
<dbReference type="Gene3D" id="4.10.740.10">
    <property type="entry name" value="Coagulation Factor IX"/>
    <property type="match status" value="1"/>
</dbReference>
<dbReference type="AlphaFoldDB" id="A0A8C4RGF9"/>
<keyword evidence="4 9" id="KW-0245">EGF-like domain</keyword>
<evidence type="ECO:0000256" key="5">
    <source>
        <dbReference type="ARBA" id="ARBA00022737"/>
    </source>
</evidence>
<dbReference type="PANTHER" id="PTHR24040:SF14">
    <property type="entry name" value="GROWTH ARREST-SPECIFIC PROTEIN 6"/>
    <property type="match status" value="1"/>
</dbReference>
<feature type="domain" description="Laminin G" evidence="12">
    <location>
        <begin position="465"/>
        <end position="646"/>
    </location>
</feature>
<dbReference type="Pfam" id="PF02210">
    <property type="entry name" value="Laminin_G_2"/>
    <property type="match status" value="1"/>
</dbReference>
<dbReference type="SMART" id="SM00179">
    <property type="entry name" value="EGF_CA"/>
    <property type="match status" value="4"/>
</dbReference>
<keyword evidence="7 9" id="KW-1015">Disulfide bond</keyword>
<dbReference type="Pfam" id="PF00054">
    <property type="entry name" value="Laminin_G_1"/>
    <property type="match status" value="1"/>
</dbReference>
<sequence>MPISVRLFSALLLVMGASPFLLSPEEATQFLSRRRRAYQVFEETKQGHLERECVEEQCSREEAREVFENDPETDYFYPRYTECIRKFGSPQDKNPALTTCIHNIPDQCSPSPCHSPGTARCEDKKGDFKCHCFKGWNGTICDKDVNECENENGGCNQLCLNKMGSYRCSCFSGYTLAERHWCTDIDECKETPDICGSASCQNRVGSFNCLCPEGYVYDNFTKTCLDVNECESKVCEDTCLNIPGRHQCYCDGRKGVKLSSDLSSCEVIQPCQFLSTNKNVKTLYLGRMFSGVPVVRLRFRRKEYTGFTAEFDLRTFDPEGVIFFAGGHLNSSWIVLAVRNGRLELQLKYDQISRVTSSGPVINDGKWHKISMEEKSRSLIIKIDKEAIMKITVAGNLFTLKKGLHELNLTVGGVPFKGDQLVNRLNPRFDACMQDWKWLTGEDSSIQETVKLNDKMQCFSSEGWGSYFPGKGFALFNFTYYESDGREWVVKAELNIRPSQNTGVLLALVSGDKVPLSVALTDYIPESKLREQHVVLSMNNTIVLNTAVQVCDSRNHSIKAILKKDLVFLEVDGIQRRGDPNSTWPLTEALFKGDIKTYLGGIPAVPVISTPVSAFYSGCMELRINNKLVDLDDSISKHNDIRSHSCPALSGL</sequence>
<dbReference type="InterPro" id="IPR018097">
    <property type="entry name" value="EGF_Ca-bd_CS"/>
</dbReference>
<dbReference type="InterPro" id="IPR035972">
    <property type="entry name" value="GLA-like_dom_SF"/>
</dbReference>
<dbReference type="InterPro" id="IPR017857">
    <property type="entry name" value="Coagulation_fac-like_Gla_dom"/>
</dbReference>
<dbReference type="InterPro" id="IPR000742">
    <property type="entry name" value="EGF"/>
</dbReference>
<evidence type="ECO:0000256" key="1">
    <source>
        <dbReference type="ARBA" id="ARBA00004613"/>
    </source>
</evidence>
<dbReference type="InterPro" id="IPR009030">
    <property type="entry name" value="Growth_fac_rcpt_cys_sf"/>
</dbReference>
<dbReference type="InterPro" id="IPR001791">
    <property type="entry name" value="Laminin_G"/>
</dbReference>
<feature type="domain" description="EGF-like" evidence="13">
    <location>
        <begin position="184"/>
        <end position="221"/>
    </location>
</feature>
<evidence type="ECO:0000313" key="15">
    <source>
        <dbReference type="Ensembl" id="ENSECRP00000002247.1"/>
    </source>
</evidence>
<dbReference type="InterPro" id="IPR013320">
    <property type="entry name" value="ConA-like_dom_sf"/>
</dbReference>
<dbReference type="PROSITE" id="PS00010">
    <property type="entry name" value="ASX_HYDROXYL"/>
    <property type="match status" value="2"/>
</dbReference>
<dbReference type="SMART" id="SM00282">
    <property type="entry name" value="LamG"/>
    <property type="match status" value="2"/>
</dbReference>
<dbReference type="FunFam" id="2.10.25.10:FF:000240">
    <property type="entry name" value="Vitamin K-dependent protein S"/>
    <property type="match status" value="1"/>
</dbReference>
<evidence type="ECO:0000259" key="14">
    <source>
        <dbReference type="PROSITE" id="PS50998"/>
    </source>
</evidence>
<feature type="chain" id="PRO_5034175324" description="Growth arrest-specific protein 6" evidence="11">
    <location>
        <begin position="20"/>
        <end position="652"/>
    </location>
</feature>
<dbReference type="FunFam" id="2.60.120.200:FF:000077">
    <property type="entry name" value="vitamin K-dependent protein S"/>
    <property type="match status" value="1"/>
</dbReference>
<evidence type="ECO:0000313" key="16">
    <source>
        <dbReference type="Proteomes" id="UP000694620"/>
    </source>
</evidence>
<feature type="disulfide bond" evidence="9">
    <location>
        <begin position="113"/>
        <end position="130"/>
    </location>
</feature>
<feature type="domain" description="Laminin G" evidence="12">
    <location>
        <begin position="286"/>
        <end position="458"/>
    </location>
</feature>
<dbReference type="PROSITE" id="PS00011">
    <property type="entry name" value="GLA_1"/>
    <property type="match status" value="1"/>
</dbReference>
<dbReference type="InterPro" id="IPR049883">
    <property type="entry name" value="NOTCH1_EGF-like"/>
</dbReference>
<organism evidence="15 16">
    <name type="scientific">Erpetoichthys calabaricus</name>
    <name type="common">Rope fish</name>
    <name type="synonym">Calamoichthys calabaricus</name>
    <dbReference type="NCBI Taxonomy" id="27687"/>
    <lineage>
        <taxon>Eukaryota</taxon>
        <taxon>Metazoa</taxon>
        <taxon>Chordata</taxon>
        <taxon>Craniata</taxon>
        <taxon>Vertebrata</taxon>
        <taxon>Euteleostomi</taxon>
        <taxon>Actinopterygii</taxon>
        <taxon>Polypteriformes</taxon>
        <taxon>Polypteridae</taxon>
        <taxon>Erpetoichthys</taxon>
    </lineage>
</organism>
<dbReference type="FunFam" id="2.10.25.10:FF:000119">
    <property type="entry name" value="vitamin K-dependent protein S"/>
    <property type="match status" value="1"/>
</dbReference>
<dbReference type="FunFam" id="4.10.740.10:FF:000001">
    <property type="entry name" value="vitamin K-dependent protein S"/>
    <property type="match status" value="1"/>
</dbReference>
<dbReference type="InterPro" id="IPR001881">
    <property type="entry name" value="EGF-like_Ca-bd_dom"/>
</dbReference>
<evidence type="ECO:0000256" key="4">
    <source>
        <dbReference type="ARBA" id="ARBA00022536"/>
    </source>
</evidence>
<dbReference type="GO" id="GO:0005509">
    <property type="term" value="F:calcium ion binding"/>
    <property type="evidence" value="ECO:0007669"/>
    <property type="project" value="InterPro"/>
</dbReference>
<evidence type="ECO:0000256" key="2">
    <source>
        <dbReference type="ARBA" id="ARBA00022479"/>
    </source>
</evidence>
<keyword evidence="16" id="KW-1185">Reference proteome</keyword>
<protein>
    <recommendedName>
        <fullName evidence="17">Growth arrest-specific protein 6</fullName>
    </recommendedName>
</protein>
<evidence type="ECO:0000259" key="13">
    <source>
        <dbReference type="PROSITE" id="PS50026"/>
    </source>
</evidence>
<dbReference type="CDD" id="cd00054">
    <property type="entry name" value="EGF_CA"/>
    <property type="match status" value="2"/>
</dbReference>
<dbReference type="SUPFAM" id="SSF57184">
    <property type="entry name" value="Growth factor receptor domain"/>
    <property type="match status" value="1"/>
</dbReference>
<evidence type="ECO:0000256" key="7">
    <source>
        <dbReference type="ARBA" id="ARBA00023157"/>
    </source>
</evidence>
<comment type="caution">
    <text evidence="9">Lacks conserved residue(s) required for the propagation of feature annotation.</text>
</comment>
<keyword evidence="5" id="KW-0677">Repeat</keyword>
<evidence type="ECO:0008006" key="17">
    <source>
        <dbReference type="Google" id="ProtNLM"/>
    </source>
</evidence>
<gene>
    <name evidence="15" type="primary">gas6</name>
</gene>
<keyword evidence="11" id="KW-0732">Signal</keyword>
<evidence type="ECO:0000259" key="12">
    <source>
        <dbReference type="PROSITE" id="PS50025"/>
    </source>
</evidence>
<dbReference type="PROSITE" id="PS50025">
    <property type="entry name" value="LAM_G_DOMAIN"/>
    <property type="match status" value="2"/>
</dbReference>
<evidence type="ECO:0000256" key="9">
    <source>
        <dbReference type="PROSITE-ProRule" id="PRU00076"/>
    </source>
</evidence>
<evidence type="ECO:0000256" key="6">
    <source>
        <dbReference type="ARBA" id="ARBA00022837"/>
    </source>
</evidence>
<dbReference type="GeneID" id="114650430"/>
<keyword evidence="8" id="KW-0325">Glycoprotein</keyword>
<dbReference type="PROSITE" id="PS01187">
    <property type="entry name" value="EGF_CA"/>
    <property type="match status" value="1"/>
</dbReference>
<name>A0A8C4RGF9_ERPCA</name>
<feature type="disulfide bond" evidence="9">
    <location>
        <begin position="132"/>
        <end position="141"/>
    </location>
</feature>
<dbReference type="Pfam" id="PF00594">
    <property type="entry name" value="Gla"/>
    <property type="match status" value="1"/>
</dbReference>
<dbReference type="InterPro" id="IPR000294">
    <property type="entry name" value="GLA_domain"/>
</dbReference>
<dbReference type="Pfam" id="PF07645">
    <property type="entry name" value="EGF_CA"/>
    <property type="match status" value="1"/>
</dbReference>
<comment type="subcellular location">
    <subcellularLocation>
        <location evidence="1">Secreted</location>
    </subcellularLocation>
</comment>
<dbReference type="InterPro" id="IPR051145">
    <property type="entry name" value="GAS-SHBG-PROS"/>
</dbReference>
<dbReference type="PROSITE" id="PS50998">
    <property type="entry name" value="GLA_2"/>
    <property type="match status" value="1"/>
</dbReference>
<dbReference type="PROSITE" id="PS00022">
    <property type="entry name" value="EGF_1"/>
    <property type="match status" value="1"/>
</dbReference>
<dbReference type="Ensembl" id="ENSECRT00000002276.1">
    <property type="protein sequence ID" value="ENSECRP00000002247.1"/>
    <property type="gene ID" value="ENSECRG00000001548.1"/>
</dbReference>
<evidence type="ECO:0000256" key="11">
    <source>
        <dbReference type="SAM" id="SignalP"/>
    </source>
</evidence>
<dbReference type="CTD" id="2621"/>
<reference evidence="15" key="2">
    <citation type="submission" date="2025-08" db="UniProtKB">
        <authorList>
            <consortium name="Ensembl"/>
        </authorList>
    </citation>
    <scope>IDENTIFICATION</scope>
</reference>
<dbReference type="Gene3D" id="2.60.120.200">
    <property type="match status" value="2"/>
</dbReference>
<dbReference type="RefSeq" id="XP_028655890.1">
    <property type="nucleotide sequence ID" value="XM_028800057.2"/>
</dbReference>